<dbReference type="Pfam" id="PF00581">
    <property type="entry name" value="Rhodanese"/>
    <property type="match status" value="1"/>
</dbReference>
<sequence>MEEVVSFYAYCAVDPEPHAVWQREFGAKLGLLGRVVVAAEGISGTLSGRPAAIDEYAKAVAARLRPLDLRRAPLGVRAFPDLYVKTSREIVGTGLPAGEPGEHLEPREFKRRLVDDAIVLDVRNGFEYDVGHFRGAVRAPIRTMAEWARWVDREGIVEKCRNRDALLYCTGGVRCEKASAFLKARGVRSVAQLEGGIHRFLDELGDDDLWHGRNFCFDAREVAPAPSRVVVGRCADCGAPWETHSGRNVCTVCETLVLVCPACARENHEHYCDVHAYLRSAYCHFLDRYSDAELQVQADNLHAILRDSDRARESPNVRRALRRQIDRISARARKDTPAYDGPPRCRSCGQASCVGACWGFWKAAAAPL</sequence>
<feature type="domain" description="Rhodanese" evidence="1">
    <location>
        <begin position="113"/>
        <end position="209"/>
    </location>
</feature>
<comment type="caution">
    <text evidence="2">The sequence shown here is derived from an EMBL/GenBank/DDBJ whole genome shotgun (WGS) entry which is preliminary data.</text>
</comment>
<evidence type="ECO:0000313" key="3">
    <source>
        <dbReference type="Proteomes" id="UP001230188"/>
    </source>
</evidence>
<evidence type="ECO:0000259" key="1">
    <source>
        <dbReference type="PROSITE" id="PS50206"/>
    </source>
</evidence>
<proteinExistence type="predicted"/>
<dbReference type="PANTHER" id="PTHR43268:SF6">
    <property type="entry name" value="THIOSULFATE SULFURTRANSFERASE_RHODANESE-LIKE DOMAIN-CONTAINING PROTEIN 2"/>
    <property type="match status" value="1"/>
</dbReference>
<dbReference type="Proteomes" id="UP001230188">
    <property type="component" value="Unassembled WGS sequence"/>
</dbReference>
<dbReference type="AlphaFoldDB" id="A0AAD7XJ74"/>
<dbReference type="InterPro" id="IPR040503">
    <property type="entry name" value="TRHO_N"/>
</dbReference>
<organism evidence="2 3">
    <name type="scientific">Chrysophaeum taylorii</name>
    <dbReference type="NCBI Taxonomy" id="2483200"/>
    <lineage>
        <taxon>Eukaryota</taxon>
        <taxon>Sar</taxon>
        <taxon>Stramenopiles</taxon>
        <taxon>Ochrophyta</taxon>
        <taxon>Pelagophyceae</taxon>
        <taxon>Pelagomonadales</taxon>
        <taxon>Pelagomonadaceae</taxon>
        <taxon>Chrysophaeum</taxon>
    </lineage>
</organism>
<dbReference type="Gene3D" id="3.40.250.10">
    <property type="entry name" value="Rhodanese-like domain"/>
    <property type="match status" value="1"/>
</dbReference>
<reference evidence="2" key="1">
    <citation type="submission" date="2023-01" db="EMBL/GenBank/DDBJ databases">
        <title>Metagenome sequencing of chrysophaentin producing Chrysophaeum taylorii.</title>
        <authorList>
            <person name="Davison J."/>
            <person name="Bewley C."/>
        </authorList>
    </citation>
    <scope>NUCLEOTIDE SEQUENCE</scope>
    <source>
        <strain evidence="2">NIES-1699</strain>
    </source>
</reference>
<name>A0AAD7XJ74_9STRA</name>
<dbReference type="PROSITE" id="PS50206">
    <property type="entry name" value="RHODANESE_3"/>
    <property type="match status" value="1"/>
</dbReference>
<keyword evidence="3" id="KW-1185">Reference proteome</keyword>
<dbReference type="Pfam" id="PF17773">
    <property type="entry name" value="UPF0176_N"/>
    <property type="match status" value="1"/>
</dbReference>
<accession>A0AAD7XJ74</accession>
<dbReference type="PANTHER" id="PTHR43268">
    <property type="entry name" value="THIOSULFATE SULFURTRANSFERASE/RHODANESE-LIKE DOMAIN-CONTAINING PROTEIN 2"/>
    <property type="match status" value="1"/>
</dbReference>
<protein>
    <recommendedName>
        <fullName evidence="1">Rhodanese domain-containing protein</fullName>
    </recommendedName>
</protein>
<dbReference type="InterPro" id="IPR001763">
    <property type="entry name" value="Rhodanese-like_dom"/>
</dbReference>
<dbReference type="EMBL" id="JAQMWT010000435">
    <property type="protein sequence ID" value="KAJ8601378.1"/>
    <property type="molecule type" value="Genomic_DNA"/>
</dbReference>
<dbReference type="Gene3D" id="3.30.70.100">
    <property type="match status" value="1"/>
</dbReference>
<dbReference type="InterPro" id="IPR022111">
    <property type="entry name" value="Rhodanese_C"/>
</dbReference>
<dbReference type="SUPFAM" id="SSF52821">
    <property type="entry name" value="Rhodanese/Cell cycle control phosphatase"/>
    <property type="match status" value="1"/>
</dbReference>
<dbReference type="InterPro" id="IPR020936">
    <property type="entry name" value="TrhO"/>
</dbReference>
<evidence type="ECO:0000313" key="2">
    <source>
        <dbReference type="EMBL" id="KAJ8601378.1"/>
    </source>
</evidence>
<dbReference type="SMART" id="SM00450">
    <property type="entry name" value="RHOD"/>
    <property type="match status" value="1"/>
</dbReference>
<gene>
    <name evidence="2" type="ORF">CTAYLR_005037</name>
</gene>
<dbReference type="InterPro" id="IPR036873">
    <property type="entry name" value="Rhodanese-like_dom_sf"/>
</dbReference>
<dbReference type="Pfam" id="PF12368">
    <property type="entry name" value="Rhodanese_C"/>
    <property type="match status" value="1"/>
</dbReference>